<reference evidence="1 2" key="1">
    <citation type="submission" date="2018-06" db="EMBL/GenBank/DDBJ databases">
        <authorList>
            <consortium name="Pathogen Informatics"/>
            <person name="Doyle S."/>
        </authorList>
    </citation>
    <scope>NUCLEOTIDE SEQUENCE [LARGE SCALE GENOMIC DNA]</scope>
    <source>
        <strain evidence="1 2">NCTC7915</strain>
    </source>
</reference>
<comment type="caution">
    <text evidence="1">The sequence shown here is derived from an EMBL/GenBank/DDBJ whole genome shotgun (WGS) entry which is preliminary data.</text>
</comment>
<accession>A0AA46BM49</accession>
<protein>
    <submittedName>
        <fullName evidence="1">Uncharacterized protein</fullName>
    </submittedName>
</protein>
<sequence>MALNCAFVPIEGDIQCCEGGFLLGVDRWLHLGGRLMTEVAQVECMYLLTCVFSG</sequence>
<organism evidence="1 2">
    <name type="scientific">Dermatophilus congolensis</name>
    <dbReference type="NCBI Taxonomy" id="1863"/>
    <lineage>
        <taxon>Bacteria</taxon>
        <taxon>Bacillati</taxon>
        <taxon>Actinomycetota</taxon>
        <taxon>Actinomycetes</taxon>
        <taxon>Micrococcales</taxon>
        <taxon>Dermatophilaceae</taxon>
        <taxon>Dermatophilus</taxon>
    </lineage>
</organism>
<evidence type="ECO:0000313" key="2">
    <source>
        <dbReference type="Proteomes" id="UP000254118"/>
    </source>
</evidence>
<name>A0AA46BM49_9MICO</name>
<dbReference type="EMBL" id="UFYA01000001">
    <property type="protein sequence ID" value="STD06000.1"/>
    <property type="molecule type" value="Genomic_DNA"/>
</dbReference>
<dbReference type="AlphaFoldDB" id="A0AA46BM49"/>
<gene>
    <name evidence="1" type="ORF">NCTC7915_00530</name>
</gene>
<dbReference type="Proteomes" id="UP000254118">
    <property type="component" value="Unassembled WGS sequence"/>
</dbReference>
<proteinExistence type="predicted"/>
<evidence type="ECO:0000313" key="1">
    <source>
        <dbReference type="EMBL" id="STD06000.1"/>
    </source>
</evidence>